<sequence length="145" mass="16051">MTTTLLPTTASMYIPYTTVPPMPATSTLAITTTTTIPSQPKLVITTHPILSVVPSAGTNLHFELQLTSETNTLPNYVHFPTTNPLHSIMLAKPHYPPRMDSNVKSFLPRMLHEMVLINFFGRIRVCITMAVLASHLPIFMGSLLH</sequence>
<dbReference type="AlphaFoldDB" id="A0A915IK76"/>
<accession>A0A915IK76</accession>
<proteinExistence type="predicted"/>
<protein>
    <submittedName>
        <fullName evidence="2">Uncharacterized protein</fullName>
    </submittedName>
</protein>
<name>A0A915IK76_ROMCU</name>
<dbReference type="Proteomes" id="UP000887565">
    <property type="component" value="Unplaced"/>
</dbReference>
<evidence type="ECO:0000313" key="1">
    <source>
        <dbReference type="Proteomes" id="UP000887565"/>
    </source>
</evidence>
<keyword evidence="1" id="KW-1185">Reference proteome</keyword>
<organism evidence="1 2">
    <name type="scientific">Romanomermis culicivorax</name>
    <name type="common">Nematode worm</name>
    <dbReference type="NCBI Taxonomy" id="13658"/>
    <lineage>
        <taxon>Eukaryota</taxon>
        <taxon>Metazoa</taxon>
        <taxon>Ecdysozoa</taxon>
        <taxon>Nematoda</taxon>
        <taxon>Enoplea</taxon>
        <taxon>Dorylaimia</taxon>
        <taxon>Mermithida</taxon>
        <taxon>Mermithoidea</taxon>
        <taxon>Mermithidae</taxon>
        <taxon>Romanomermis</taxon>
    </lineage>
</organism>
<dbReference type="WBParaSite" id="nRc.2.0.1.t14421-RA">
    <property type="protein sequence ID" value="nRc.2.0.1.t14421-RA"/>
    <property type="gene ID" value="nRc.2.0.1.g14421"/>
</dbReference>
<reference evidence="2" key="1">
    <citation type="submission" date="2022-11" db="UniProtKB">
        <authorList>
            <consortium name="WormBaseParasite"/>
        </authorList>
    </citation>
    <scope>IDENTIFICATION</scope>
</reference>
<evidence type="ECO:0000313" key="2">
    <source>
        <dbReference type="WBParaSite" id="nRc.2.0.1.t14421-RA"/>
    </source>
</evidence>